<gene>
    <name evidence="2" type="ORF">SQ03_30810</name>
</gene>
<evidence type="ECO:0000256" key="1">
    <source>
        <dbReference type="SAM" id="MobiDB-lite"/>
    </source>
</evidence>
<feature type="compositionally biased region" description="Low complexity" evidence="1">
    <location>
        <begin position="40"/>
        <end position="49"/>
    </location>
</feature>
<name>A0ABR5GNC5_9HYPH</name>
<dbReference type="Proteomes" id="UP000035947">
    <property type="component" value="Unassembled WGS sequence"/>
</dbReference>
<comment type="caution">
    <text evidence="2">The sequence shown here is derived from an EMBL/GenBank/DDBJ whole genome shotgun (WGS) entry which is preliminary data.</text>
</comment>
<evidence type="ECO:0008006" key="4">
    <source>
        <dbReference type="Google" id="ProtNLM"/>
    </source>
</evidence>
<dbReference type="RefSeq" id="WP_048437617.1">
    <property type="nucleotide sequence ID" value="NZ_JXOD01000418.1"/>
</dbReference>
<protein>
    <recommendedName>
        <fullName evidence="4">Fe-S oxidoreductase</fullName>
    </recommendedName>
</protein>
<sequence length="109" mass="10549">MRAGLVLGLVGLGIVAAAGSAEARGRRGGFAFIAPSHAAAAAPPAARSPEQPRIRTAAAGDPEPMTTGTTAPIPAAPIAAAPPEAAPAPARPWCTGRVFGSGAGFCAIN</sequence>
<organism evidence="2 3">
    <name type="scientific">Methylobacterium platani JCM 14648</name>
    <dbReference type="NCBI Taxonomy" id="1295136"/>
    <lineage>
        <taxon>Bacteria</taxon>
        <taxon>Pseudomonadati</taxon>
        <taxon>Pseudomonadota</taxon>
        <taxon>Alphaproteobacteria</taxon>
        <taxon>Hyphomicrobiales</taxon>
        <taxon>Methylobacteriaceae</taxon>
        <taxon>Methylobacterium</taxon>
    </lineage>
</organism>
<keyword evidence="3" id="KW-1185">Reference proteome</keyword>
<accession>A0ABR5GNC5</accession>
<proteinExistence type="predicted"/>
<dbReference type="EMBL" id="JXOD01000418">
    <property type="protein sequence ID" value="KMO10275.1"/>
    <property type="molecule type" value="Genomic_DNA"/>
</dbReference>
<evidence type="ECO:0000313" key="3">
    <source>
        <dbReference type="Proteomes" id="UP000035947"/>
    </source>
</evidence>
<feature type="region of interest" description="Disordered" evidence="1">
    <location>
        <begin position="40"/>
        <end position="75"/>
    </location>
</feature>
<reference evidence="2 3" key="1">
    <citation type="submission" date="2015-01" db="EMBL/GenBank/DDBJ databases">
        <title>Genome sequencing of Methylobacterium platani JCM14648 type strain.</title>
        <authorList>
            <person name="Chaudhry V."/>
            <person name="Patil P.B."/>
        </authorList>
    </citation>
    <scope>NUCLEOTIDE SEQUENCE [LARGE SCALE GENOMIC DNA]</scope>
    <source>
        <strain evidence="2 3">JCM 14648</strain>
    </source>
</reference>
<evidence type="ECO:0000313" key="2">
    <source>
        <dbReference type="EMBL" id="KMO10275.1"/>
    </source>
</evidence>